<protein>
    <submittedName>
        <fullName evidence="2">Uncharacterized protein</fullName>
    </submittedName>
</protein>
<evidence type="ECO:0000256" key="1">
    <source>
        <dbReference type="SAM" id="MobiDB-lite"/>
    </source>
</evidence>
<keyword evidence="3" id="KW-1185">Reference proteome</keyword>
<proteinExistence type="predicted"/>
<sequence length="202" mass="22037">MPSHSRSSYASAPNHTNSIPEIITYRLDDSLVYVKPSLNYNEAVTLAIKEYPSELGPISRSRITFTIQATMNGTRRTVRISESAWERTVSRMVRGEVVAIEILPEETTFASEVGLKNLNLKMSQVDLGAPPKYNQATSDDCSSSTSSGFSPTFSSFGEASGSREELTGANGGCRSLPGSPSCSSSFRQFCPSPFKRVQFLSR</sequence>
<reference evidence="2 3" key="1">
    <citation type="submission" date="2024-01" db="EMBL/GenBank/DDBJ databases">
        <title>A draft genome for the cacao thread blight pathogen Marasmiellus scandens.</title>
        <authorList>
            <person name="Baruah I.K."/>
            <person name="Leung J."/>
            <person name="Bukari Y."/>
            <person name="Amoako-Attah I."/>
            <person name="Meinhardt L.W."/>
            <person name="Bailey B.A."/>
            <person name="Cohen S.P."/>
        </authorList>
    </citation>
    <scope>NUCLEOTIDE SEQUENCE [LARGE SCALE GENOMIC DNA]</scope>
    <source>
        <strain evidence="2 3">GH-19</strain>
    </source>
</reference>
<gene>
    <name evidence="2" type="ORF">VKT23_001153</name>
</gene>
<dbReference type="Proteomes" id="UP001498398">
    <property type="component" value="Unassembled WGS sequence"/>
</dbReference>
<evidence type="ECO:0000313" key="2">
    <source>
        <dbReference type="EMBL" id="KAK7473049.1"/>
    </source>
</evidence>
<accession>A0ABR1K6G6</accession>
<feature type="region of interest" description="Disordered" evidence="1">
    <location>
        <begin position="152"/>
        <end position="172"/>
    </location>
</feature>
<evidence type="ECO:0000313" key="3">
    <source>
        <dbReference type="Proteomes" id="UP001498398"/>
    </source>
</evidence>
<dbReference type="EMBL" id="JBANRG010000001">
    <property type="protein sequence ID" value="KAK7473049.1"/>
    <property type="molecule type" value="Genomic_DNA"/>
</dbReference>
<organism evidence="2 3">
    <name type="scientific">Marasmiellus scandens</name>
    <dbReference type="NCBI Taxonomy" id="2682957"/>
    <lineage>
        <taxon>Eukaryota</taxon>
        <taxon>Fungi</taxon>
        <taxon>Dikarya</taxon>
        <taxon>Basidiomycota</taxon>
        <taxon>Agaricomycotina</taxon>
        <taxon>Agaricomycetes</taxon>
        <taxon>Agaricomycetidae</taxon>
        <taxon>Agaricales</taxon>
        <taxon>Marasmiineae</taxon>
        <taxon>Omphalotaceae</taxon>
        <taxon>Marasmiellus</taxon>
    </lineage>
</organism>
<comment type="caution">
    <text evidence="2">The sequence shown here is derived from an EMBL/GenBank/DDBJ whole genome shotgun (WGS) entry which is preliminary data.</text>
</comment>
<name>A0ABR1K6G6_9AGAR</name>